<dbReference type="EMBL" id="JBHFFA010000001">
    <property type="protein sequence ID" value="KAL2650397.1"/>
    <property type="molecule type" value="Genomic_DNA"/>
</dbReference>
<evidence type="ECO:0000256" key="1">
    <source>
        <dbReference type="SAM" id="MobiDB-lite"/>
    </source>
</evidence>
<organism evidence="3 4">
    <name type="scientific">Riccia fluitans</name>
    <dbReference type="NCBI Taxonomy" id="41844"/>
    <lineage>
        <taxon>Eukaryota</taxon>
        <taxon>Viridiplantae</taxon>
        <taxon>Streptophyta</taxon>
        <taxon>Embryophyta</taxon>
        <taxon>Marchantiophyta</taxon>
        <taxon>Marchantiopsida</taxon>
        <taxon>Marchantiidae</taxon>
        <taxon>Marchantiales</taxon>
        <taxon>Ricciaceae</taxon>
        <taxon>Riccia</taxon>
    </lineage>
</organism>
<comment type="caution">
    <text evidence="3">The sequence shown here is derived from an EMBL/GenBank/DDBJ whole genome shotgun (WGS) entry which is preliminary data.</text>
</comment>
<gene>
    <name evidence="3" type="ORF">R1flu_018525</name>
</gene>
<evidence type="ECO:0000313" key="3">
    <source>
        <dbReference type="EMBL" id="KAL2650397.1"/>
    </source>
</evidence>
<dbReference type="Pfam" id="PF13352">
    <property type="entry name" value="DUF4100"/>
    <property type="match status" value="1"/>
</dbReference>
<evidence type="ECO:0000313" key="4">
    <source>
        <dbReference type="Proteomes" id="UP001605036"/>
    </source>
</evidence>
<accession>A0ABD1ZG98</accession>
<dbReference type="Proteomes" id="UP001605036">
    <property type="component" value="Unassembled WGS sequence"/>
</dbReference>
<feature type="compositionally biased region" description="Polar residues" evidence="1">
    <location>
        <begin position="108"/>
        <end position="120"/>
    </location>
</feature>
<sequence>MKRLIEIGGVNEARAFPIELCKSSQGTSVSSKVDTKYPMEVMVRGAKAFRQVTGWDDPMDVASVEAFVSLGKWEAIVEEKRRRNPEEKPTEEAPKRKSTRKVDFDIPTDSSSSDGASKATTMEEDVILKGKSKDAMEKAKGPSYKLVSDIENSITLKEILKGQILDAKIEFTLKQALGIAKRDFHELIIDIIKRKRHMTTEAVAIHVAKSKEKEGDGEDKEVAYAFEAKTAKEDEEVEINPGYFSNPH</sequence>
<dbReference type="InterPro" id="IPR025165">
    <property type="entry name" value="DUF4100"/>
</dbReference>
<evidence type="ECO:0000259" key="2">
    <source>
        <dbReference type="Pfam" id="PF13352"/>
    </source>
</evidence>
<dbReference type="AlphaFoldDB" id="A0ABD1ZG98"/>
<feature type="compositionally biased region" description="Basic and acidic residues" evidence="1">
    <location>
        <begin position="80"/>
        <end position="104"/>
    </location>
</feature>
<proteinExistence type="predicted"/>
<keyword evidence="4" id="KW-1185">Reference proteome</keyword>
<protein>
    <recommendedName>
        <fullName evidence="2">DUF4100 domain-containing protein</fullName>
    </recommendedName>
</protein>
<reference evidence="3 4" key="1">
    <citation type="submission" date="2024-09" db="EMBL/GenBank/DDBJ databases">
        <title>Chromosome-scale assembly of Riccia fluitans.</title>
        <authorList>
            <person name="Paukszto L."/>
            <person name="Sawicki J."/>
            <person name="Karawczyk K."/>
            <person name="Piernik-Szablinska J."/>
            <person name="Szczecinska M."/>
            <person name="Mazdziarz M."/>
        </authorList>
    </citation>
    <scope>NUCLEOTIDE SEQUENCE [LARGE SCALE GENOMIC DNA]</scope>
    <source>
        <strain evidence="3">Rf_01</strain>
        <tissue evidence="3">Aerial parts of the thallus</tissue>
    </source>
</reference>
<name>A0ABD1ZG98_9MARC</name>
<feature type="region of interest" description="Disordered" evidence="1">
    <location>
        <begin position="80"/>
        <end position="122"/>
    </location>
</feature>
<feature type="domain" description="DUF4100" evidence="2">
    <location>
        <begin position="78"/>
        <end position="200"/>
    </location>
</feature>